<dbReference type="AlphaFoldDB" id="A0AAT9DY77"/>
<feature type="region of interest" description="Disordered" evidence="2">
    <location>
        <begin position="35"/>
        <end position="60"/>
    </location>
</feature>
<keyword evidence="1" id="KW-0175">Coiled coil</keyword>
<dbReference type="KEGG" id="smar:SM39_2115A"/>
<organism evidence="4">
    <name type="scientific">Serratia marcescens SM39</name>
    <dbReference type="NCBI Taxonomy" id="1334564"/>
    <lineage>
        <taxon>Bacteria</taxon>
        <taxon>Pseudomonadati</taxon>
        <taxon>Pseudomonadota</taxon>
        <taxon>Gammaproteobacteria</taxon>
        <taxon>Enterobacterales</taxon>
        <taxon>Yersiniaceae</taxon>
        <taxon>Serratia</taxon>
    </lineage>
</organism>
<feature type="domain" description="Tape measure protein N-terminal" evidence="3">
    <location>
        <begin position="209"/>
        <end position="406"/>
    </location>
</feature>
<dbReference type="EMBL" id="AP013063">
    <property type="protein sequence ID" value="BAO34136.1"/>
    <property type="molecule type" value="Genomic_DNA"/>
</dbReference>
<proteinExistence type="predicted"/>
<dbReference type="InterPro" id="IPR013491">
    <property type="entry name" value="Tape_meas_N"/>
</dbReference>
<feature type="compositionally biased region" description="Basic and acidic residues" evidence="2">
    <location>
        <begin position="46"/>
        <end position="60"/>
    </location>
</feature>
<evidence type="ECO:0000313" key="4">
    <source>
        <dbReference type="EMBL" id="BAO34136.1"/>
    </source>
</evidence>
<sequence>MAGNVVVTTTRNDVVFNVDNKSFNDAKKKINSLKGEWEKTTSAPRSTRERARPKGGERFDAAAKAKAAKERKEATAEAKEKAAAAKAEALATRQQNRELAKQQRVIDKMNARQARFAPVYNNTKGAMNYTQRAQFRSDFAKINQEYAKGAIGAQTYTAKLGELQKQMRATAKQARQPLAPQTVGGGLNPVAGAIGAGLGAYGVLGAGKSLMNTGVSFQSIHSILKITEDDADGAAQSMEYLMGLSSRLGVDMVDLADQYAKMNLSRGKLSKQTVQDAVTGMQEYGTALHLDKNRMSLANFAVQQMFGKGRVMSSELNQQLAESMPGAKQAFLKAWQDATGNVNLSQGMFDKDMENGLITMEKIAPHLGKAFGDMARKGDALNFAVKGINASYNRMINQWNLFKNKIFESKFGDALTNSFEKASTALENLSDVAGGRLGDVLGGLIEGFTDMATYVHDGFVLADRVIEHYLTKWGLDADQISKAFNFVGWTAGALIFGSGLLRITNLLKNLIKLVPGIKSLGKALAGAGLASEAVAAAAGTAGAAAKGAPTSTGGVVSKAVKGAGVVAGGQTAATGGASKLMKFLGPVGELLTAYEVGKSQFGDQSENINAAREEGKRPMSFIDKAAQKAGMWQLSESMYPSPALVNDLKPNVPYTGHIDYMKQNASPTMDTFKSPTLNVALEQPKEVDVKVDLKLNDGKITDLIEASIQDQQAMAFNLLTGGGH</sequence>
<reference evidence="4" key="1">
    <citation type="journal article" date="2014" name="Genome Biol. Evol.">
        <title>Genome evolution and plasticity of Serratia marcescens, an important multidrug-resistant nosocomial pathogen.</title>
        <authorList>
            <person name="Iguchi A."/>
            <person name="Nagaya Y."/>
            <person name="Pradel E."/>
            <person name="Ooka T."/>
            <person name="Ogura Y."/>
            <person name="Katsura K."/>
            <person name="Kurokawa K."/>
            <person name="Oshima K."/>
            <person name="Hattori M."/>
            <person name="Parkhill J."/>
            <person name="Sebaihia M."/>
            <person name="Coulthurst S.J."/>
            <person name="Gotoh N."/>
            <person name="Thomson N.R."/>
            <person name="Ewbank J.J."/>
            <person name="Hayashi T."/>
        </authorList>
    </citation>
    <scope>NUCLEOTIDE SEQUENCE</scope>
    <source>
        <strain evidence="4">SM39</strain>
    </source>
</reference>
<accession>A0AAT9DY77</accession>
<evidence type="ECO:0000256" key="2">
    <source>
        <dbReference type="SAM" id="MobiDB-lite"/>
    </source>
</evidence>
<feature type="coiled-coil region" evidence="1">
    <location>
        <begin position="62"/>
        <end position="112"/>
    </location>
</feature>
<dbReference type="NCBIfam" id="TIGR02675">
    <property type="entry name" value="tape_meas_nterm"/>
    <property type="match status" value="1"/>
</dbReference>
<protein>
    <submittedName>
        <fullName evidence="4">Phage tape measure protein</fullName>
    </submittedName>
</protein>
<dbReference type="RefSeq" id="WP_041035363.1">
    <property type="nucleotide sequence ID" value="NZ_AP013063.1"/>
</dbReference>
<evidence type="ECO:0000259" key="3">
    <source>
        <dbReference type="Pfam" id="PF20155"/>
    </source>
</evidence>
<name>A0AAT9DY77_SERMA</name>
<evidence type="ECO:0000256" key="1">
    <source>
        <dbReference type="SAM" id="Coils"/>
    </source>
</evidence>
<gene>
    <name evidence="4" type="ORF">SM39_2115A</name>
</gene>
<dbReference type="Pfam" id="PF20155">
    <property type="entry name" value="TMP_3"/>
    <property type="match status" value="1"/>
</dbReference>